<keyword evidence="2" id="KW-1185">Reference proteome</keyword>
<proteinExistence type="predicted"/>
<accession>A0A7J9GF97</accession>
<evidence type="ECO:0000313" key="2">
    <source>
        <dbReference type="Proteomes" id="UP000593560"/>
    </source>
</evidence>
<comment type="caution">
    <text evidence="1">The sequence shown here is derived from an EMBL/GenBank/DDBJ whole genome shotgun (WGS) entry which is preliminary data.</text>
</comment>
<sequence length="47" mass="5273">MRFSPLYRIVDRFQDTSVPMPLTEESAGPGTFALEAKPHVVNLRNSP</sequence>
<protein>
    <submittedName>
        <fullName evidence="1">Uncharacterized protein</fullName>
    </submittedName>
</protein>
<evidence type="ECO:0000313" key="1">
    <source>
        <dbReference type="EMBL" id="MBA0796008.1"/>
    </source>
</evidence>
<dbReference type="OrthoDB" id="994452at2759"/>
<reference evidence="1 2" key="1">
    <citation type="journal article" date="2019" name="Genome Biol. Evol.">
        <title>Insights into the evolution of the New World diploid cottons (Gossypium, subgenus Houzingenia) based on genome sequencing.</title>
        <authorList>
            <person name="Grover C.E."/>
            <person name="Arick M.A. 2nd"/>
            <person name="Thrash A."/>
            <person name="Conover J.L."/>
            <person name="Sanders W.S."/>
            <person name="Peterson D.G."/>
            <person name="Frelichowski J.E."/>
            <person name="Scheffler J.A."/>
            <person name="Scheffler B.E."/>
            <person name="Wendel J.F."/>
        </authorList>
    </citation>
    <scope>NUCLEOTIDE SEQUENCE [LARGE SCALE GENOMIC DNA]</scope>
    <source>
        <strain evidence="1">0</strain>
        <tissue evidence="1">Leaf</tissue>
    </source>
</reference>
<name>A0A7J9GF97_9ROSI</name>
<dbReference type="Proteomes" id="UP000593560">
    <property type="component" value="Unassembled WGS sequence"/>
</dbReference>
<gene>
    <name evidence="1" type="ORF">Gohar_006819</name>
</gene>
<dbReference type="AlphaFoldDB" id="A0A7J9GF97"/>
<organism evidence="1 2">
    <name type="scientific">Gossypium harknessii</name>
    <dbReference type="NCBI Taxonomy" id="34285"/>
    <lineage>
        <taxon>Eukaryota</taxon>
        <taxon>Viridiplantae</taxon>
        <taxon>Streptophyta</taxon>
        <taxon>Embryophyta</taxon>
        <taxon>Tracheophyta</taxon>
        <taxon>Spermatophyta</taxon>
        <taxon>Magnoliopsida</taxon>
        <taxon>eudicotyledons</taxon>
        <taxon>Gunneridae</taxon>
        <taxon>Pentapetalae</taxon>
        <taxon>rosids</taxon>
        <taxon>malvids</taxon>
        <taxon>Malvales</taxon>
        <taxon>Malvaceae</taxon>
        <taxon>Malvoideae</taxon>
        <taxon>Gossypium</taxon>
    </lineage>
</organism>
<dbReference type="EMBL" id="JABFAD010000004">
    <property type="protein sequence ID" value="MBA0796008.1"/>
    <property type="molecule type" value="Genomic_DNA"/>
</dbReference>